<keyword evidence="4" id="KW-0670">Pyruvate</keyword>
<dbReference type="PANTHER" id="PTHR42818">
    <property type="entry name" value="SULFOPYRUVATE DECARBOXYLASE SUBUNIT ALPHA"/>
    <property type="match status" value="1"/>
</dbReference>
<dbReference type="AlphaFoldDB" id="A0A3B1BY99"/>
<feature type="domain" description="Thiamine pyrophosphate enzyme TPP-binding" evidence="3">
    <location>
        <begin position="227"/>
        <end position="342"/>
    </location>
</feature>
<reference evidence="4" key="1">
    <citation type="submission" date="2018-06" db="EMBL/GenBank/DDBJ databases">
        <authorList>
            <person name="Zhirakovskaya E."/>
        </authorList>
    </citation>
    <scope>NUCLEOTIDE SEQUENCE</scope>
</reference>
<dbReference type="InterPro" id="IPR022502">
    <property type="entry name" value="Sulfopyruvate_deCO2ase_alpha"/>
</dbReference>
<sequence>MTPEGKILEIVKRRRVDFFGALPCDRNKKLYDAVLAGFRSVELSREEEGVGICAGALMAGARPAMLIQNSGLGNMVNALASMSKLYSFALPIFMSWRGMESETIPAQKWMGEYVPKIMKTMDIPYHEIRNLDDIDQIDETLDSVYEHNTIRGYLMEPAVWKGSDFEPEGVSATPAFKELDNFDTPLPEPELTRFELLEKISEALEGKAVACNLGIPCKELYKVCHQPSNFYMLGSMGMVTPVALGMALCSDKKVISIDGDGSMLMNPSTLATIARTAPKNLSVLCVDNGAYGSTGNQLTATSSWTDLAKVARGFGVENIVRTADPDEVASALDRDDGPLFIHAVCKAGNANVPNLTLTPEEIRTSVERFLRE</sequence>
<dbReference type="InterPro" id="IPR051818">
    <property type="entry name" value="TPP_dependent_decarboxylase"/>
</dbReference>
<name>A0A3B1BY99_9ZZZZ</name>
<gene>
    <name evidence="4" type="ORF">MNBD_NITROSPINAE04-2359</name>
</gene>
<evidence type="ECO:0000313" key="4">
    <source>
        <dbReference type="EMBL" id="VAX22929.1"/>
    </source>
</evidence>
<keyword evidence="1" id="KW-0210">Decarboxylase</keyword>
<dbReference type="Gene3D" id="3.40.50.970">
    <property type="match status" value="1"/>
</dbReference>
<dbReference type="PANTHER" id="PTHR42818:SF1">
    <property type="entry name" value="SULFOPYRUVATE DECARBOXYLASE"/>
    <property type="match status" value="1"/>
</dbReference>
<dbReference type="CDD" id="cd03372">
    <property type="entry name" value="TPP_ComE"/>
    <property type="match status" value="1"/>
</dbReference>
<protein>
    <submittedName>
        <fullName evidence="4">Sulfopyruvate decarboxylase - beta subunit</fullName>
        <ecNumber evidence="4">4.1.1.79</ecNumber>
    </submittedName>
</protein>
<dbReference type="SUPFAM" id="SSF52518">
    <property type="entry name" value="Thiamin diphosphate-binding fold (THDP-binding)"/>
    <property type="match status" value="2"/>
</dbReference>
<dbReference type="EC" id="4.1.1.79" evidence="4"/>
<evidence type="ECO:0000259" key="3">
    <source>
        <dbReference type="Pfam" id="PF02775"/>
    </source>
</evidence>
<dbReference type="GO" id="GO:0030976">
    <property type="term" value="F:thiamine pyrophosphate binding"/>
    <property type="evidence" value="ECO:0007669"/>
    <property type="project" value="InterPro"/>
</dbReference>
<dbReference type="InterPro" id="IPR029061">
    <property type="entry name" value="THDP-binding"/>
</dbReference>
<evidence type="ECO:0000256" key="2">
    <source>
        <dbReference type="ARBA" id="ARBA00023239"/>
    </source>
</evidence>
<proteinExistence type="predicted"/>
<evidence type="ECO:0000256" key="1">
    <source>
        <dbReference type="ARBA" id="ARBA00022793"/>
    </source>
</evidence>
<dbReference type="Pfam" id="PF02775">
    <property type="entry name" value="TPP_enzyme_C"/>
    <property type="match status" value="1"/>
</dbReference>
<dbReference type="EMBL" id="UOGA01000233">
    <property type="protein sequence ID" value="VAX22929.1"/>
    <property type="molecule type" value="Genomic_DNA"/>
</dbReference>
<organism evidence="4">
    <name type="scientific">hydrothermal vent metagenome</name>
    <dbReference type="NCBI Taxonomy" id="652676"/>
    <lineage>
        <taxon>unclassified sequences</taxon>
        <taxon>metagenomes</taxon>
        <taxon>ecological metagenomes</taxon>
    </lineage>
</organism>
<dbReference type="InterPro" id="IPR011766">
    <property type="entry name" value="TPP_enzyme_TPP-bd"/>
</dbReference>
<dbReference type="NCBIfam" id="TIGR03845">
    <property type="entry name" value="sulfopyru_alph"/>
    <property type="match status" value="1"/>
</dbReference>
<dbReference type="CDD" id="cd07035">
    <property type="entry name" value="TPP_PYR_POX_like"/>
    <property type="match status" value="1"/>
</dbReference>
<accession>A0A3B1BY99</accession>
<dbReference type="InterPro" id="IPR022494">
    <property type="entry name" value="Sulfopyruvate_deCO2ase_bsu"/>
</dbReference>
<keyword evidence="2 4" id="KW-0456">Lyase</keyword>
<dbReference type="GO" id="GO:0050545">
    <property type="term" value="F:sulfopyruvate decarboxylase activity"/>
    <property type="evidence" value="ECO:0007669"/>
    <property type="project" value="UniProtKB-EC"/>
</dbReference>